<organism evidence="4 5">
    <name type="scientific">Lactobacillus xujianguonis</name>
    <dbReference type="NCBI Taxonomy" id="2495899"/>
    <lineage>
        <taxon>Bacteria</taxon>
        <taxon>Bacillati</taxon>
        <taxon>Bacillota</taxon>
        <taxon>Bacilli</taxon>
        <taxon>Lactobacillales</taxon>
        <taxon>Lactobacillaceae</taxon>
        <taxon>Lactobacillus</taxon>
    </lineage>
</organism>
<dbReference type="InterPro" id="IPR028259">
    <property type="entry name" value="AP2-like_int_N"/>
</dbReference>
<dbReference type="InterPro" id="IPR011010">
    <property type="entry name" value="DNA_brk_join_enz"/>
</dbReference>
<accession>A0A437SY25</accession>
<comment type="caution">
    <text evidence="4">The sequence shown here is derived from an EMBL/GenBank/DDBJ whole genome shotgun (WGS) entry which is preliminary data.</text>
</comment>
<evidence type="ECO:0000313" key="5">
    <source>
        <dbReference type="Proteomes" id="UP000288291"/>
    </source>
</evidence>
<evidence type="ECO:0000256" key="2">
    <source>
        <dbReference type="PROSITE-ProRule" id="PRU01248"/>
    </source>
</evidence>
<dbReference type="GO" id="GO:0003677">
    <property type="term" value="F:DNA binding"/>
    <property type="evidence" value="ECO:0007669"/>
    <property type="project" value="UniProtKB-UniRule"/>
</dbReference>
<dbReference type="RefSeq" id="WP_127796125.1">
    <property type="nucleotide sequence ID" value="NZ_ML136871.1"/>
</dbReference>
<protein>
    <recommendedName>
        <fullName evidence="3">Core-binding (CB) domain-containing protein</fullName>
    </recommendedName>
</protein>
<sequence length="138" mass="16733">MAIYKRGKVWYARLYWRDKTQKRHSKSKGGFKTKSEASAWYAETKAKLVKGYDVKSNPVLVDYYWHFYKTFKEPKLRPSTKKTYHTALMPLKKYWHQTKLKDITHDDWQQFMNWMGQRYAKCSVKNIMLLSTMQLMMV</sequence>
<keyword evidence="1 2" id="KW-0238">DNA-binding</keyword>
<dbReference type="SUPFAM" id="SSF56349">
    <property type="entry name" value="DNA breaking-rejoining enzymes"/>
    <property type="match status" value="1"/>
</dbReference>
<dbReference type="PROSITE" id="PS51900">
    <property type="entry name" value="CB"/>
    <property type="match status" value="1"/>
</dbReference>
<feature type="domain" description="Core-binding (CB)" evidence="3">
    <location>
        <begin position="55"/>
        <end position="138"/>
    </location>
</feature>
<dbReference type="AlphaFoldDB" id="A0A437SY25"/>
<name>A0A437SY25_9LACO</name>
<evidence type="ECO:0000259" key="3">
    <source>
        <dbReference type="PROSITE" id="PS51900"/>
    </source>
</evidence>
<dbReference type="EMBL" id="RXIA01000001">
    <property type="protein sequence ID" value="RVU71816.1"/>
    <property type="molecule type" value="Genomic_DNA"/>
</dbReference>
<gene>
    <name evidence="4" type="ORF">EJK17_00645</name>
</gene>
<dbReference type="InterPro" id="IPR010998">
    <property type="entry name" value="Integrase_recombinase_N"/>
</dbReference>
<keyword evidence="5" id="KW-1185">Reference proteome</keyword>
<dbReference type="Pfam" id="PF14657">
    <property type="entry name" value="Arm-DNA-bind_4"/>
    <property type="match status" value="1"/>
</dbReference>
<evidence type="ECO:0000313" key="4">
    <source>
        <dbReference type="EMBL" id="RVU71816.1"/>
    </source>
</evidence>
<dbReference type="Gene3D" id="1.10.150.130">
    <property type="match status" value="1"/>
</dbReference>
<proteinExistence type="predicted"/>
<dbReference type="Proteomes" id="UP000288291">
    <property type="component" value="Unassembled WGS sequence"/>
</dbReference>
<reference evidence="4 5" key="1">
    <citation type="submission" date="2018-12" db="EMBL/GenBank/DDBJ databases">
        <authorList>
            <person name="Meng J."/>
        </authorList>
    </citation>
    <scope>NUCLEOTIDE SEQUENCE [LARGE SCALE GENOMIC DNA]</scope>
    <source>
        <strain evidence="4 5">HT111-2</strain>
    </source>
</reference>
<evidence type="ECO:0000256" key="1">
    <source>
        <dbReference type="ARBA" id="ARBA00023125"/>
    </source>
</evidence>
<dbReference type="InterPro" id="IPR044068">
    <property type="entry name" value="CB"/>
</dbReference>